<evidence type="ECO:0000256" key="1">
    <source>
        <dbReference type="ARBA" id="ARBA00022630"/>
    </source>
</evidence>
<dbReference type="RefSeq" id="WP_091313719.1">
    <property type="nucleotide sequence ID" value="NZ_FNSO01000004.1"/>
</dbReference>
<evidence type="ECO:0000256" key="3">
    <source>
        <dbReference type="ARBA" id="ARBA00023002"/>
    </source>
</evidence>
<dbReference type="PANTHER" id="PTHR30011">
    <property type="entry name" value="ALKANESULFONATE MONOOXYGENASE-RELATED"/>
    <property type="match status" value="1"/>
</dbReference>
<organism evidence="8 9">
    <name type="scientific">Amycolatopsis tolypomycina</name>
    <dbReference type="NCBI Taxonomy" id="208445"/>
    <lineage>
        <taxon>Bacteria</taxon>
        <taxon>Bacillati</taxon>
        <taxon>Actinomycetota</taxon>
        <taxon>Actinomycetes</taxon>
        <taxon>Pseudonocardiales</taxon>
        <taxon>Pseudonocardiaceae</taxon>
        <taxon>Amycolatopsis</taxon>
    </lineage>
</organism>
<dbReference type="PANTHER" id="PTHR30011:SF16">
    <property type="entry name" value="C2H2 FINGER DOMAIN TRANSCRIPTION FACTOR (EUROFUNG)-RELATED"/>
    <property type="match status" value="1"/>
</dbReference>
<evidence type="ECO:0000256" key="6">
    <source>
        <dbReference type="PIRSR" id="PIRSR000337-1"/>
    </source>
</evidence>
<dbReference type="InterPro" id="IPR036661">
    <property type="entry name" value="Luciferase-like_sf"/>
</dbReference>
<evidence type="ECO:0000256" key="4">
    <source>
        <dbReference type="ARBA" id="ARBA00023033"/>
    </source>
</evidence>
<feature type="binding site" evidence="6">
    <location>
        <position position="95"/>
    </location>
    <ligand>
        <name>FMN</name>
        <dbReference type="ChEBI" id="CHEBI:58210"/>
    </ligand>
</feature>
<dbReference type="CDD" id="cd01095">
    <property type="entry name" value="Nitrilotriacetate_monoxgenase"/>
    <property type="match status" value="1"/>
</dbReference>
<dbReference type="GO" id="GO:0004497">
    <property type="term" value="F:monooxygenase activity"/>
    <property type="evidence" value="ECO:0007669"/>
    <property type="project" value="UniProtKB-KW"/>
</dbReference>
<evidence type="ECO:0000313" key="9">
    <source>
        <dbReference type="Proteomes" id="UP000199622"/>
    </source>
</evidence>
<feature type="binding site" evidence="6">
    <location>
        <position position="220"/>
    </location>
    <ligand>
        <name>FMN</name>
        <dbReference type="ChEBI" id="CHEBI:58210"/>
    </ligand>
</feature>
<dbReference type="Proteomes" id="UP000199622">
    <property type="component" value="Unassembled WGS sequence"/>
</dbReference>
<dbReference type="SUPFAM" id="SSF51679">
    <property type="entry name" value="Bacterial luciferase-like"/>
    <property type="match status" value="1"/>
</dbReference>
<feature type="binding site" evidence="6">
    <location>
        <position position="149"/>
    </location>
    <ligand>
        <name>FMN</name>
        <dbReference type="ChEBI" id="CHEBI:58210"/>
    </ligand>
</feature>
<dbReference type="EMBL" id="FNSO01000004">
    <property type="protein sequence ID" value="SED03311.1"/>
    <property type="molecule type" value="Genomic_DNA"/>
</dbReference>
<comment type="similarity">
    <text evidence="5">Belongs to the NtaA/SnaA/DszA monooxygenase family.</text>
</comment>
<proteinExistence type="inferred from homology"/>
<dbReference type="Pfam" id="PF00296">
    <property type="entry name" value="Bac_luciferase"/>
    <property type="match status" value="1"/>
</dbReference>
<dbReference type="OrthoDB" id="9135350at2"/>
<evidence type="ECO:0000259" key="7">
    <source>
        <dbReference type="Pfam" id="PF00296"/>
    </source>
</evidence>
<dbReference type="InterPro" id="IPR016215">
    <property type="entry name" value="NTA_MOA"/>
</dbReference>
<sequence length="447" mass="49081">MSRKQIHLAAHFPGVNNTTVWSDPEAGSHIEFSSFVKLAQTAERAKFDFFFLAEGLRLREQGGQIYDLDVVGRPDTFTVLSALAAVTERLGLAGTINSTFNEPFEVARQFASLDHLSAGRAAWNVVTSWDAFTGENFRRGGFLPQDQRYERAETFLRTAWELFDSWRGSEVAADADSGVFLQDAAAGAFAHHDAHFDIEGRFPVPRSPQGRPVIIQAGDSEEGREFAAATADAIFSRYGTLEAGQKFYSDVKGRLAKYGRRSEQLVILPAATFVLGDTDADAHERAHVVRRQQVSGQTAIKFLEQVWNTDLSDHDPDGPLPSTDPVVDGSTIAPGRASVRMYRDPVATAREWRRLAEAKNLSTRDLIIEVTGRQTFIGSPTTVAAAIDDLVQADASDGFILVPHVTPGGLDEFADKVVPLLQERGSFRTEYTGTTLRDHLGLEPLEA</sequence>
<dbReference type="STRING" id="208445.SAMN04489727_6095"/>
<dbReference type="PIRSF" id="PIRSF000337">
    <property type="entry name" value="NTA_MOA"/>
    <property type="match status" value="1"/>
</dbReference>
<keyword evidence="4 8" id="KW-0503">Monooxygenase</keyword>
<name>A0A1H4XEQ9_9PSEU</name>
<dbReference type="GO" id="GO:0016705">
    <property type="term" value="F:oxidoreductase activity, acting on paired donors, with incorporation or reduction of molecular oxygen"/>
    <property type="evidence" value="ECO:0007669"/>
    <property type="project" value="InterPro"/>
</dbReference>
<evidence type="ECO:0000256" key="5">
    <source>
        <dbReference type="ARBA" id="ARBA00033748"/>
    </source>
</evidence>
<keyword evidence="2 6" id="KW-0288">FMN</keyword>
<dbReference type="NCBIfam" id="TIGR03860">
    <property type="entry name" value="FMN_nitrolo"/>
    <property type="match status" value="1"/>
</dbReference>
<feature type="domain" description="Luciferase-like" evidence="7">
    <location>
        <begin position="21"/>
        <end position="393"/>
    </location>
</feature>
<protein>
    <submittedName>
        <fullName evidence="8">FMN-dependent oxidoreductase, nitrilotriacetate monooxygenase family</fullName>
    </submittedName>
</protein>
<keyword evidence="3" id="KW-0560">Oxidoreductase</keyword>
<dbReference type="Gene3D" id="3.20.20.30">
    <property type="entry name" value="Luciferase-like domain"/>
    <property type="match status" value="1"/>
</dbReference>
<dbReference type="InterPro" id="IPR011251">
    <property type="entry name" value="Luciferase-like_dom"/>
</dbReference>
<reference evidence="9" key="1">
    <citation type="submission" date="2016-10" db="EMBL/GenBank/DDBJ databases">
        <authorList>
            <person name="Varghese N."/>
            <person name="Submissions S."/>
        </authorList>
    </citation>
    <scope>NUCLEOTIDE SEQUENCE [LARGE SCALE GENOMIC DNA]</scope>
    <source>
        <strain evidence="9">DSM 44544</strain>
    </source>
</reference>
<keyword evidence="1 6" id="KW-0285">Flavoprotein</keyword>
<evidence type="ECO:0000256" key="2">
    <source>
        <dbReference type="ARBA" id="ARBA00022643"/>
    </source>
</evidence>
<evidence type="ECO:0000313" key="8">
    <source>
        <dbReference type="EMBL" id="SED03311.1"/>
    </source>
</evidence>
<dbReference type="AlphaFoldDB" id="A0A1H4XEQ9"/>
<accession>A0A1H4XEQ9</accession>
<keyword evidence="9" id="KW-1185">Reference proteome</keyword>
<dbReference type="InterPro" id="IPR051260">
    <property type="entry name" value="Diverse_substr_monoxygenases"/>
</dbReference>
<gene>
    <name evidence="8" type="ORF">SAMN04489727_6095</name>
</gene>